<dbReference type="eggNOG" id="KOG1215">
    <property type="taxonomic scope" value="Eukaryota"/>
</dbReference>
<dbReference type="PRINTS" id="PR00261">
    <property type="entry name" value="LDLRECEPTOR"/>
</dbReference>
<feature type="disulfide bond" evidence="13">
    <location>
        <begin position="68"/>
        <end position="83"/>
    </location>
</feature>
<dbReference type="SUPFAM" id="SSF57424">
    <property type="entry name" value="LDL receptor-like module"/>
    <property type="match status" value="11"/>
</dbReference>
<feature type="repeat" description="LDL-receptor class B" evidence="14">
    <location>
        <begin position="473"/>
        <end position="515"/>
    </location>
</feature>
<feature type="disulfide bond" evidence="12">
    <location>
        <begin position="1655"/>
        <end position="1665"/>
    </location>
</feature>
<feature type="disulfide bond" evidence="13">
    <location>
        <begin position="1163"/>
        <end position="1181"/>
    </location>
</feature>
<dbReference type="EMBL" id="JH431980">
    <property type="status" value="NOT_ANNOTATED_CDS"/>
    <property type="molecule type" value="Genomic_DNA"/>
</dbReference>
<dbReference type="PROSITE" id="PS50068">
    <property type="entry name" value="LDLRA_2"/>
    <property type="match status" value="12"/>
</dbReference>
<dbReference type="Proteomes" id="UP000014500">
    <property type="component" value="Unassembled WGS sequence"/>
</dbReference>
<dbReference type="EnsemblMetazoa" id="SMAR010566-RA">
    <property type="protein sequence ID" value="SMAR010566-PA"/>
    <property type="gene ID" value="SMAR010566"/>
</dbReference>
<dbReference type="PROSITE" id="PS50026">
    <property type="entry name" value="EGF_3"/>
    <property type="match status" value="2"/>
</dbReference>
<dbReference type="CDD" id="cd00112">
    <property type="entry name" value="LDLa"/>
    <property type="match status" value="12"/>
</dbReference>
<dbReference type="InterPro" id="IPR051221">
    <property type="entry name" value="LDLR-related"/>
</dbReference>
<feature type="disulfide bond" evidence="13">
    <location>
        <begin position="1088"/>
        <end position="1106"/>
    </location>
</feature>
<dbReference type="HOGENOM" id="CLU_000085_5_0_1"/>
<dbReference type="SMART" id="SM00135">
    <property type="entry name" value="LY"/>
    <property type="match status" value="12"/>
</dbReference>
<dbReference type="InterPro" id="IPR002172">
    <property type="entry name" value="LDrepeatLR_classA_rpt"/>
</dbReference>
<dbReference type="SUPFAM" id="SSF57196">
    <property type="entry name" value="EGF/Laminin"/>
    <property type="match status" value="2"/>
</dbReference>
<evidence type="ECO:0000256" key="6">
    <source>
        <dbReference type="ARBA" id="ARBA00022737"/>
    </source>
</evidence>
<dbReference type="PROSITE" id="PS51120">
    <property type="entry name" value="LDLRB"/>
    <property type="match status" value="2"/>
</dbReference>
<dbReference type="Pfam" id="PF14670">
    <property type="entry name" value="FXa_inhibition"/>
    <property type="match status" value="1"/>
</dbReference>
<feature type="repeat" description="LDL-receptor class B" evidence="14">
    <location>
        <begin position="429"/>
        <end position="472"/>
    </location>
</feature>
<dbReference type="Pfam" id="PF00058">
    <property type="entry name" value="Ldl_recept_b"/>
    <property type="match status" value="2"/>
</dbReference>
<feature type="disulfide bond" evidence="13">
    <location>
        <begin position="32"/>
        <end position="47"/>
    </location>
</feature>
<evidence type="ECO:0000256" key="11">
    <source>
        <dbReference type="ARBA" id="ARBA00023180"/>
    </source>
</evidence>
<dbReference type="InterPro" id="IPR000033">
    <property type="entry name" value="LDLR_classB_rpt"/>
</dbReference>
<keyword evidence="9 12" id="KW-1015">Disulfide bond</keyword>
<accession>T1JA13</accession>
<evidence type="ECO:0000256" key="4">
    <source>
        <dbReference type="ARBA" id="ARBA00022692"/>
    </source>
</evidence>
<evidence type="ECO:0000256" key="9">
    <source>
        <dbReference type="ARBA" id="ARBA00023157"/>
    </source>
</evidence>
<feature type="disulfide bond" evidence="13">
    <location>
        <begin position="20"/>
        <end position="38"/>
    </location>
</feature>
<dbReference type="SMART" id="SM00181">
    <property type="entry name" value="EGF"/>
    <property type="match status" value="12"/>
</dbReference>
<dbReference type="SUPFAM" id="SSF63825">
    <property type="entry name" value="YWTD domain"/>
    <property type="match status" value="3"/>
</dbReference>
<dbReference type="FunFam" id="2.120.10.30:FF:000241">
    <property type="entry name" value="Low-density lipoprotein receptor-related protein 6"/>
    <property type="match status" value="1"/>
</dbReference>
<keyword evidence="10" id="KW-0675">Receptor</keyword>
<evidence type="ECO:0000256" key="14">
    <source>
        <dbReference type="PROSITE-ProRule" id="PRU00461"/>
    </source>
</evidence>
<dbReference type="InterPro" id="IPR011042">
    <property type="entry name" value="6-blade_b-propeller_TolB-like"/>
</dbReference>
<dbReference type="InterPro" id="IPR000152">
    <property type="entry name" value="EGF-type_Asp/Asn_hydroxyl_site"/>
</dbReference>
<dbReference type="FunFam" id="2.10.25.10:FF:000037">
    <property type="entry name" value="Signal peptide, CUB domain and EGF-like domain-containing 2"/>
    <property type="match status" value="1"/>
</dbReference>
<dbReference type="OMA" id="WITENIY"/>
<dbReference type="Pfam" id="PF07645">
    <property type="entry name" value="EGF_CA"/>
    <property type="match status" value="2"/>
</dbReference>
<comment type="caution">
    <text evidence="12">Lacks conserved residue(s) required for the propagation of feature annotation.</text>
</comment>
<dbReference type="Gene3D" id="4.10.400.10">
    <property type="entry name" value="Low-density Lipoprotein Receptor"/>
    <property type="match status" value="12"/>
</dbReference>
<dbReference type="PANTHER" id="PTHR22722">
    <property type="entry name" value="LOW-DENSITY LIPOPROTEIN RECEPTOR-RELATED PROTEIN 2-RELATED"/>
    <property type="match status" value="1"/>
</dbReference>
<feature type="disulfide bond" evidence="13">
    <location>
        <begin position="1100"/>
        <end position="1115"/>
    </location>
</feature>
<dbReference type="Pfam" id="PF00057">
    <property type="entry name" value="Ldl_recept_a"/>
    <property type="match status" value="12"/>
</dbReference>
<dbReference type="PROSITE" id="PS01187">
    <property type="entry name" value="EGF_CA"/>
    <property type="match status" value="2"/>
</dbReference>
<keyword evidence="3" id="KW-0254">Endocytosis</keyword>
<name>T1JA13_STRMM</name>
<feature type="disulfide bond" evidence="13">
    <location>
        <begin position="1081"/>
        <end position="1093"/>
    </location>
</feature>
<evidence type="ECO:0000256" key="10">
    <source>
        <dbReference type="ARBA" id="ARBA00023170"/>
    </source>
</evidence>
<evidence type="ECO:0000256" key="13">
    <source>
        <dbReference type="PROSITE-ProRule" id="PRU00124"/>
    </source>
</evidence>
<keyword evidence="5" id="KW-0732">Signal</keyword>
<dbReference type="PROSITE" id="PS01186">
    <property type="entry name" value="EGF_2"/>
    <property type="match status" value="1"/>
</dbReference>
<dbReference type="PROSITE" id="PS01209">
    <property type="entry name" value="LDLRA_1"/>
    <property type="match status" value="7"/>
</dbReference>
<evidence type="ECO:0000313" key="18">
    <source>
        <dbReference type="Proteomes" id="UP000014500"/>
    </source>
</evidence>
<feature type="disulfide bond" evidence="13">
    <location>
        <begin position="1039"/>
        <end position="1051"/>
    </location>
</feature>
<dbReference type="GO" id="GO:0043235">
    <property type="term" value="C:receptor complex"/>
    <property type="evidence" value="ECO:0007669"/>
    <property type="project" value="TreeGrafter"/>
</dbReference>
<feature type="disulfide bond" evidence="13">
    <location>
        <begin position="1046"/>
        <end position="1064"/>
    </location>
</feature>
<keyword evidence="7 15" id="KW-1133">Transmembrane helix</keyword>
<reference evidence="17" key="2">
    <citation type="submission" date="2015-02" db="UniProtKB">
        <authorList>
            <consortium name="EnsemblMetazoa"/>
        </authorList>
    </citation>
    <scope>IDENTIFICATION</scope>
</reference>
<dbReference type="FunFam" id="2.10.25.10:FF:000240">
    <property type="entry name" value="Vitamin K-dependent protein S"/>
    <property type="match status" value="1"/>
</dbReference>
<dbReference type="FunFam" id="2.10.25.10:FF:000038">
    <property type="entry name" value="Fibrillin 2"/>
    <property type="match status" value="1"/>
</dbReference>
<evidence type="ECO:0000256" key="5">
    <source>
        <dbReference type="ARBA" id="ARBA00022729"/>
    </source>
</evidence>
<evidence type="ECO:0000256" key="8">
    <source>
        <dbReference type="ARBA" id="ARBA00023136"/>
    </source>
</evidence>
<feature type="disulfide bond" evidence="13">
    <location>
        <begin position="940"/>
        <end position="955"/>
    </location>
</feature>
<proteinExistence type="predicted"/>
<organism evidence="17 18">
    <name type="scientific">Strigamia maritima</name>
    <name type="common">European centipede</name>
    <name type="synonym">Geophilus maritimus</name>
    <dbReference type="NCBI Taxonomy" id="126957"/>
    <lineage>
        <taxon>Eukaryota</taxon>
        <taxon>Metazoa</taxon>
        <taxon>Ecdysozoa</taxon>
        <taxon>Arthropoda</taxon>
        <taxon>Myriapoda</taxon>
        <taxon>Chilopoda</taxon>
        <taxon>Pleurostigmophora</taxon>
        <taxon>Geophilomorpha</taxon>
        <taxon>Linotaeniidae</taxon>
        <taxon>Strigamia</taxon>
    </lineage>
</organism>
<feature type="disulfide bond" evidence="13">
    <location>
        <begin position="1007"/>
        <end position="1025"/>
    </location>
</feature>
<dbReference type="CDD" id="cd00054">
    <property type="entry name" value="EGF_CA"/>
    <property type="match status" value="1"/>
</dbReference>
<dbReference type="InterPro" id="IPR009030">
    <property type="entry name" value="Growth_fac_rcpt_cys_sf"/>
</dbReference>
<feature type="disulfide bond" evidence="13">
    <location>
        <begin position="1216"/>
        <end position="1234"/>
    </location>
</feature>
<keyword evidence="6" id="KW-0677">Repeat</keyword>
<dbReference type="PROSITE" id="PS00010">
    <property type="entry name" value="ASX_HYDROXYL"/>
    <property type="match status" value="2"/>
</dbReference>
<dbReference type="InterPro" id="IPR023415">
    <property type="entry name" value="LDLR_class-A_CS"/>
</dbReference>
<dbReference type="InterPro" id="IPR049883">
    <property type="entry name" value="NOTCH1_EGF-like"/>
</dbReference>
<dbReference type="STRING" id="126957.T1JA13"/>
<evidence type="ECO:0000256" key="2">
    <source>
        <dbReference type="ARBA" id="ARBA00022536"/>
    </source>
</evidence>
<dbReference type="SMART" id="SM00179">
    <property type="entry name" value="EGF_CA"/>
    <property type="match status" value="6"/>
</dbReference>
<feature type="disulfide bond" evidence="13">
    <location>
        <begin position="152"/>
        <end position="167"/>
    </location>
</feature>
<feature type="disulfide bond" evidence="13">
    <location>
        <begin position="49"/>
        <end position="61"/>
    </location>
</feature>
<evidence type="ECO:0000256" key="12">
    <source>
        <dbReference type="PROSITE-ProRule" id="PRU00076"/>
    </source>
</evidence>
<dbReference type="PhylomeDB" id="T1JA13"/>
<evidence type="ECO:0000256" key="7">
    <source>
        <dbReference type="ARBA" id="ARBA00022989"/>
    </source>
</evidence>
<dbReference type="GO" id="GO:0042562">
    <property type="term" value="F:hormone binding"/>
    <property type="evidence" value="ECO:0007669"/>
    <property type="project" value="TreeGrafter"/>
</dbReference>
<evidence type="ECO:0000256" key="1">
    <source>
        <dbReference type="ARBA" id="ARBA00004167"/>
    </source>
</evidence>
<protein>
    <recommendedName>
        <fullName evidence="16">EGF-like domain-containing protein</fullName>
    </recommendedName>
</protein>
<dbReference type="InterPro" id="IPR018097">
    <property type="entry name" value="EGF_Ca-bd_CS"/>
</dbReference>
<comment type="subcellular location">
    <subcellularLocation>
        <location evidence="1">Membrane</location>
        <topology evidence="1">Single-pass membrane protein</topology>
    </subcellularLocation>
</comment>
<evidence type="ECO:0000259" key="16">
    <source>
        <dbReference type="PROSITE" id="PS50026"/>
    </source>
</evidence>
<dbReference type="InterPro" id="IPR001881">
    <property type="entry name" value="EGF-like_Ca-bd_dom"/>
</dbReference>
<feature type="disulfide bond" evidence="13">
    <location>
        <begin position="1209"/>
        <end position="1221"/>
    </location>
</feature>
<dbReference type="GO" id="GO:0005509">
    <property type="term" value="F:calcium ion binding"/>
    <property type="evidence" value="ECO:0007669"/>
    <property type="project" value="InterPro"/>
</dbReference>
<dbReference type="Gene3D" id="2.10.25.10">
    <property type="entry name" value="Laminin"/>
    <property type="match status" value="5"/>
</dbReference>
<reference evidence="18" key="1">
    <citation type="submission" date="2011-05" db="EMBL/GenBank/DDBJ databases">
        <authorList>
            <person name="Richards S.R."/>
            <person name="Qu J."/>
            <person name="Jiang H."/>
            <person name="Jhangiani S.N."/>
            <person name="Agravi P."/>
            <person name="Goodspeed R."/>
            <person name="Gross S."/>
            <person name="Mandapat C."/>
            <person name="Jackson L."/>
            <person name="Mathew T."/>
            <person name="Pu L."/>
            <person name="Thornton R."/>
            <person name="Saada N."/>
            <person name="Wilczek-Boney K.B."/>
            <person name="Lee S."/>
            <person name="Kovar C."/>
            <person name="Wu Y."/>
            <person name="Scherer S.E."/>
            <person name="Worley K.C."/>
            <person name="Muzny D.M."/>
            <person name="Gibbs R."/>
        </authorList>
    </citation>
    <scope>NUCLEOTIDE SEQUENCE</scope>
    <source>
        <strain evidence="18">Brora</strain>
    </source>
</reference>
<feature type="disulfide bond" evidence="13">
    <location>
        <begin position="13"/>
        <end position="25"/>
    </location>
</feature>
<dbReference type="InterPro" id="IPR000742">
    <property type="entry name" value="EGF"/>
</dbReference>
<feature type="disulfide bond" evidence="13">
    <location>
        <begin position="1019"/>
        <end position="1034"/>
    </location>
</feature>
<dbReference type="SUPFAM" id="SSF57184">
    <property type="entry name" value="Growth factor receptor domain"/>
    <property type="match status" value="2"/>
</dbReference>
<feature type="domain" description="EGF-like" evidence="16">
    <location>
        <begin position="1651"/>
        <end position="1686"/>
    </location>
</feature>
<feature type="transmembrane region" description="Helical" evidence="15">
    <location>
        <begin position="1702"/>
        <end position="1724"/>
    </location>
</feature>
<evidence type="ECO:0000313" key="17">
    <source>
        <dbReference type="EnsemblMetazoa" id="SMAR010566-PA"/>
    </source>
</evidence>
<dbReference type="PROSITE" id="PS00022">
    <property type="entry name" value="EGF_1"/>
    <property type="match status" value="1"/>
</dbReference>
<feature type="disulfide bond" evidence="13">
    <location>
        <begin position="1000"/>
        <end position="1012"/>
    </location>
</feature>
<keyword evidence="8 15" id="KW-0472">Membrane</keyword>
<keyword evidence="18" id="KW-1185">Reference proteome</keyword>
<keyword evidence="2 12" id="KW-0245">EGF-like domain</keyword>
<feature type="domain" description="EGF-like" evidence="16">
    <location>
        <begin position="1285"/>
        <end position="1323"/>
    </location>
</feature>
<dbReference type="GO" id="GO:0016324">
    <property type="term" value="C:apical plasma membrane"/>
    <property type="evidence" value="ECO:0007669"/>
    <property type="project" value="TreeGrafter"/>
</dbReference>
<feature type="disulfide bond" evidence="13">
    <location>
        <begin position="1156"/>
        <end position="1168"/>
    </location>
</feature>
<evidence type="ECO:0000256" key="15">
    <source>
        <dbReference type="SAM" id="Phobius"/>
    </source>
</evidence>
<dbReference type="FunFam" id="4.10.400.10:FF:000002">
    <property type="entry name" value="Low-density lipoprotein receptor-related protein 1"/>
    <property type="match status" value="2"/>
</dbReference>
<sequence length="1826" mass="204175">MFSSEIIRVHAFCPPKSFACDNGECIDDKQRCNGAKDCKDGSDEHLCDCPHNFFTCSNANCIPKFWTCDGDNDCGDFSDEYICAPHDEISADCSKDQFRCRNNSFCIPQAWRCDGDSDCKDGSDEDATCEQELVCFGFQCNNSKCVSKSFICDGFNDCGDGSDEFKCKQPKPEISNGVWQCSNNYFACTDGSGCISPSQVCDNITNCSDKSDENVNCYSDKCNFLNCSQSCIETPLKASCYCENGYTLAADNRTCLDIDECATDEHLCSQLCTNTPGSYNCSCDGSYETNGTKCKAKGPEPLIIFSTDSYIRSIQLRTRIYEPVIENLSHIVGLASDRQESRVYFCDVSYSEEAILSVFLNGTKVKIEVKAGLQIPEDLAIDWQSRNLYFTDSGAKHIGACSMKSDNCHVIIKNNLHLPRGIELDVLNRHVFWTDWGSRPHIGRSWMDGSNAVMFVSTTITWPNGLAIDSIAKRLYWCDARLQRIESIGLDGRNRKVVFDDIIHRPFNIAVFENTIYWTDWHRHTMEACDKKTGKDHVILVKEVKNLPMSVHVSHLLLQMPSNGYHPCTNAKCSHQCLLRSQKTSVCVCPAGFYLSKDKSTCRENNTETFILFAYGDKIAKFHPQAIGRNILIELKPDIDLPEITAIVGDGTNGVVYIADSIRKNIYSLELATMVTRILVSTHINFVRDMALDHLGNNLYWVDVAHKTVEVVSLRTGKRVILVENNQYPIAITLVHKYGLLFVAQRGIHSCIEKMNMDGTDRSILITIPDGMPGSLAVDAYSRRLFWTDSISGKINYVSFNGKYRFTIRDKTGRPAALIKYINRLYWTDEQSPNIYWTGNLTGKDSFAVPFFYPHRRSSIPLLTILNTKNEHSTDIRDFNECASNPCSDLCLLTPTNYSCACALNFVLQSDGSCKERNKCFGNEVQCMDKSVCLPPAWVCDGDKDCLDGSDEVNCTKKCGDNQFKCEDSSACIPEHWVCDKHNDCSDASDESSICDNITCNEQHFRCENGQCIALFHVCDLDTDCLDGSDEKNCTANKCPPGDFRCKSGHCIEDSWVCDEEPDCPDGDDERLERCKKHFKCYYHEFTCNNSLCITSSLKCNGVDDCGDNSDEYLCTDIKTTTCPNGMILCNQNGKCISSKSKCDCPDAEDEIDCQCPKGFFRCENQLCIMNIWVCDGVRDCQDGDDEADALCSTSTPTSSSPFSVSAKCGVDDFRCASGHCIPKVLVCNDVTDCPDGSDEDINCILSCMHRNGGCEQTCLKKPIGVECSCITGFTLNEDNQTCSDLNECDSNPCSQTCTNTAGSFQCSCVDGYRLRSDRTTCKAQGIHPKLLIAQLSRILFLSLDHRHLFRIVDVEKSAILGVDFDFSNGYVYWAASLGIFRSKIEVQSEIEQRVELILNTSTSGKLAIDWIAQNLYFIDSDNSINILPLNRLKVGWKNVVLSLHKNITSVVLDPNEKILFWSVQSNSIIDDGRIYSARLDGARKRVIADVKLIKPNDLVVDYVAKRIYWTDRFLGHIESCKYDGQNRFPIMEIQARPTSLGLFEDSIYWTTKAVGRNYVLISCTKLNCNNSAVLHKGSATFVQLKIFHNVRQPITTENVCKDNPCSHICIQSDRTYECLCFDGTVPAISSSSECVIPAIAPPHSGRIDPLDLNCSVYCDNEAECFSVHNIVECRCRPEFTGSTCDTAIASIQDAGSSTATIIIAVIVTVVIIFLIILVVCYYLRRSSSDQSWGAAWRALRPNKLMDRLPVVRFTQPKSWTSQKVGNGNSDREAILNDKDFCNPTFLPSVASDEEERLGKDQSKVRLSLTTDDAEDFYDDKQLLLR</sequence>
<dbReference type="SMART" id="SM00192">
    <property type="entry name" value="LDLa"/>
    <property type="match status" value="13"/>
</dbReference>
<dbReference type="InterPro" id="IPR036055">
    <property type="entry name" value="LDL_receptor-like_sf"/>
</dbReference>
<keyword evidence="4 15" id="KW-0812">Transmembrane</keyword>
<feature type="disulfide bond" evidence="13">
    <location>
        <begin position="140"/>
        <end position="158"/>
    </location>
</feature>
<dbReference type="PANTHER" id="PTHR22722:SF14">
    <property type="entry name" value="MEGALIN, ISOFORM A"/>
    <property type="match status" value="1"/>
</dbReference>
<keyword evidence="11" id="KW-0325">Glycoprotein</keyword>
<dbReference type="Gene3D" id="2.120.10.30">
    <property type="entry name" value="TolB, C-terminal domain"/>
    <property type="match status" value="3"/>
</dbReference>
<feature type="disulfide bond" evidence="12">
    <location>
        <begin position="1676"/>
        <end position="1685"/>
    </location>
</feature>
<dbReference type="GO" id="GO:0006898">
    <property type="term" value="P:receptor-mediated endocytosis"/>
    <property type="evidence" value="ECO:0007669"/>
    <property type="project" value="TreeGrafter"/>
</dbReference>
<feature type="disulfide bond" evidence="13">
    <location>
        <begin position="56"/>
        <end position="74"/>
    </location>
</feature>
<evidence type="ECO:0000256" key="3">
    <source>
        <dbReference type="ARBA" id="ARBA00022583"/>
    </source>
</evidence>